<evidence type="ECO:0000313" key="8">
    <source>
        <dbReference type="EMBL" id="SDP83409.1"/>
    </source>
</evidence>
<dbReference type="InterPro" id="IPR025662">
    <property type="entry name" value="Sigma_54_int_dom_ATP-bd_1"/>
</dbReference>
<gene>
    <name evidence="8" type="ORF">SAMN05660330_04313</name>
</gene>
<organism evidence="8 9">
    <name type="scientific">Desulforhopalus singaporensis</name>
    <dbReference type="NCBI Taxonomy" id="91360"/>
    <lineage>
        <taxon>Bacteria</taxon>
        <taxon>Pseudomonadati</taxon>
        <taxon>Thermodesulfobacteriota</taxon>
        <taxon>Desulfobulbia</taxon>
        <taxon>Desulfobulbales</taxon>
        <taxon>Desulfocapsaceae</taxon>
        <taxon>Desulforhopalus</taxon>
    </lineage>
</organism>
<evidence type="ECO:0000256" key="3">
    <source>
        <dbReference type="ARBA" id="ARBA00023015"/>
    </source>
</evidence>
<dbReference type="GO" id="GO:0005524">
    <property type="term" value="F:ATP binding"/>
    <property type="evidence" value="ECO:0007669"/>
    <property type="project" value="UniProtKB-KW"/>
</dbReference>
<reference evidence="8 9" key="1">
    <citation type="submission" date="2016-10" db="EMBL/GenBank/DDBJ databases">
        <authorList>
            <person name="de Groot N.N."/>
        </authorList>
    </citation>
    <scope>NUCLEOTIDE SEQUENCE [LARGE SCALE GENOMIC DNA]</scope>
    <source>
        <strain evidence="8 9">DSM 12130</strain>
    </source>
</reference>
<dbReference type="PROSITE" id="PS00676">
    <property type="entry name" value="SIGMA54_INTERACT_2"/>
    <property type="match status" value="1"/>
</dbReference>
<dbReference type="Gene3D" id="3.40.50.300">
    <property type="entry name" value="P-loop containing nucleotide triphosphate hydrolases"/>
    <property type="match status" value="1"/>
</dbReference>
<dbReference type="Pfam" id="PF00158">
    <property type="entry name" value="Sigma54_activat"/>
    <property type="match status" value="1"/>
</dbReference>
<dbReference type="Gene3D" id="1.10.10.60">
    <property type="entry name" value="Homeodomain-like"/>
    <property type="match status" value="1"/>
</dbReference>
<evidence type="ECO:0000259" key="7">
    <source>
        <dbReference type="PROSITE" id="PS50112"/>
    </source>
</evidence>
<evidence type="ECO:0000256" key="1">
    <source>
        <dbReference type="ARBA" id="ARBA00022741"/>
    </source>
</evidence>
<dbReference type="SUPFAM" id="SSF55785">
    <property type="entry name" value="PYP-like sensor domain (PAS domain)"/>
    <property type="match status" value="1"/>
</dbReference>
<dbReference type="SUPFAM" id="SSF46689">
    <property type="entry name" value="Homeodomain-like"/>
    <property type="match status" value="1"/>
</dbReference>
<name>A0A1H0VY10_9BACT</name>
<keyword evidence="3" id="KW-0805">Transcription regulation</keyword>
<keyword evidence="4" id="KW-0238">DNA-binding</keyword>
<accession>A0A1H0VY10</accession>
<dbReference type="GO" id="GO:0006355">
    <property type="term" value="P:regulation of DNA-templated transcription"/>
    <property type="evidence" value="ECO:0007669"/>
    <property type="project" value="InterPro"/>
</dbReference>
<dbReference type="PROSITE" id="PS50112">
    <property type="entry name" value="PAS"/>
    <property type="match status" value="1"/>
</dbReference>
<dbReference type="CDD" id="cd00130">
    <property type="entry name" value="PAS"/>
    <property type="match status" value="1"/>
</dbReference>
<dbReference type="EMBL" id="FNJI01000076">
    <property type="protein sequence ID" value="SDP83409.1"/>
    <property type="molecule type" value="Genomic_DNA"/>
</dbReference>
<dbReference type="InterPro" id="IPR002078">
    <property type="entry name" value="Sigma_54_int"/>
</dbReference>
<dbReference type="PROSITE" id="PS00675">
    <property type="entry name" value="SIGMA54_INTERACT_1"/>
    <property type="match status" value="1"/>
</dbReference>
<evidence type="ECO:0000256" key="4">
    <source>
        <dbReference type="ARBA" id="ARBA00023125"/>
    </source>
</evidence>
<dbReference type="InterPro" id="IPR009057">
    <property type="entry name" value="Homeodomain-like_sf"/>
</dbReference>
<dbReference type="PROSITE" id="PS50045">
    <property type="entry name" value="SIGMA54_INTERACT_4"/>
    <property type="match status" value="1"/>
</dbReference>
<dbReference type="InterPro" id="IPR035965">
    <property type="entry name" value="PAS-like_dom_sf"/>
</dbReference>
<dbReference type="PROSITE" id="PS00688">
    <property type="entry name" value="SIGMA54_INTERACT_3"/>
    <property type="match status" value="1"/>
</dbReference>
<dbReference type="Gene3D" id="1.10.8.60">
    <property type="match status" value="1"/>
</dbReference>
<dbReference type="InterPro" id="IPR002197">
    <property type="entry name" value="HTH_Fis"/>
</dbReference>
<dbReference type="InterPro" id="IPR003593">
    <property type="entry name" value="AAA+_ATPase"/>
</dbReference>
<dbReference type="PANTHER" id="PTHR32071:SF74">
    <property type="entry name" value="TRANSCRIPTIONAL ACTIVATOR ROCR"/>
    <property type="match status" value="1"/>
</dbReference>
<dbReference type="PANTHER" id="PTHR32071">
    <property type="entry name" value="TRANSCRIPTIONAL REGULATORY PROTEIN"/>
    <property type="match status" value="1"/>
</dbReference>
<evidence type="ECO:0000256" key="5">
    <source>
        <dbReference type="ARBA" id="ARBA00023163"/>
    </source>
</evidence>
<dbReference type="AlphaFoldDB" id="A0A1H0VY10"/>
<dbReference type="InterPro" id="IPR025944">
    <property type="entry name" value="Sigma_54_int_dom_CS"/>
</dbReference>
<keyword evidence="1" id="KW-0547">Nucleotide-binding</keyword>
<dbReference type="Gene3D" id="3.30.450.20">
    <property type="entry name" value="PAS domain"/>
    <property type="match status" value="1"/>
</dbReference>
<feature type="domain" description="Sigma-54 factor interaction" evidence="6">
    <location>
        <begin position="159"/>
        <end position="387"/>
    </location>
</feature>
<dbReference type="InterPro" id="IPR000014">
    <property type="entry name" value="PAS"/>
</dbReference>
<dbReference type="InterPro" id="IPR058031">
    <property type="entry name" value="AAA_lid_NorR"/>
</dbReference>
<dbReference type="GO" id="GO:0043565">
    <property type="term" value="F:sequence-specific DNA binding"/>
    <property type="evidence" value="ECO:0007669"/>
    <property type="project" value="InterPro"/>
</dbReference>
<evidence type="ECO:0000259" key="6">
    <source>
        <dbReference type="PROSITE" id="PS50045"/>
    </source>
</evidence>
<dbReference type="InterPro" id="IPR025943">
    <property type="entry name" value="Sigma_54_int_dom_ATP-bd_2"/>
</dbReference>
<proteinExistence type="predicted"/>
<protein>
    <submittedName>
        <fullName evidence="8">Arginine utilization regulatory protein</fullName>
    </submittedName>
</protein>
<sequence length="514" mass="58299">MRDNLRKFFFSMEEIDWTAVDLSLLLSKFHEGILVTESTGKILYYNQSMSKVDDIEPEYAIGKNILDVYDLTKEQSPTMRCLTSLKPVLNEPMFYRTHLGKVTNAILNVYPLFSRKVLVGAICFVNEYHTVERKFSTISPLRSPKSEKENGTRFTFSDIIGRRTDLAESVRFAQMAAESTSSVLITGETGTGKELFAQSIHNLSNFKKNQFVPINCAAIPENLLEGILFGTSKGAFTGAIEKAGLFEQANGGTLFLDELNSMPVSLQTKLLRVIQEMKIRRIGSHKEINIDLKIISSVNNDPIEEIKRGNLRVDLFYRVGVVSINIPPLRERKRDITKLINHFIDKFNLRQNKNVSGIAPEVQKYFTHYRWPGNVRELEHVLEGAMNFVDRGKFIETCHLPQHFLRSNVVTGTVEKKSATKINSNVSSRTVLNTPLNEFCKTTSKSDLSLQELDAEYCAAEKQIIRRVLLSSKGNIARAAKNLGLGSPQALLYKMKKLGLNRSEFRKQKIKQYQ</sequence>
<dbReference type="SUPFAM" id="SSF52540">
    <property type="entry name" value="P-loop containing nucleoside triphosphate hydrolases"/>
    <property type="match status" value="1"/>
</dbReference>
<keyword evidence="2" id="KW-0067">ATP-binding</keyword>
<evidence type="ECO:0000313" key="9">
    <source>
        <dbReference type="Proteomes" id="UP000199073"/>
    </source>
</evidence>
<dbReference type="SMART" id="SM00382">
    <property type="entry name" value="AAA"/>
    <property type="match status" value="1"/>
</dbReference>
<dbReference type="Proteomes" id="UP000199073">
    <property type="component" value="Unassembled WGS sequence"/>
</dbReference>
<dbReference type="Pfam" id="PF25601">
    <property type="entry name" value="AAA_lid_14"/>
    <property type="match status" value="1"/>
</dbReference>
<keyword evidence="5" id="KW-0804">Transcription</keyword>
<feature type="domain" description="PAS" evidence="7">
    <location>
        <begin position="18"/>
        <end position="76"/>
    </location>
</feature>
<dbReference type="Pfam" id="PF02954">
    <property type="entry name" value="HTH_8"/>
    <property type="match status" value="1"/>
</dbReference>
<dbReference type="STRING" id="91360.SAMN05660330_04313"/>
<evidence type="ECO:0000256" key="2">
    <source>
        <dbReference type="ARBA" id="ARBA00022840"/>
    </source>
</evidence>
<keyword evidence="9" id="KW-1185">Reference proteome</keyword>
<dbReference type="InterPro" id="IPR027417">
    <property type="entry name" value="P-loop_NTPase"/>
</dbReference>
<dbReference type="FunFam" id="3.40.50.300:FF:000006">
    <property type="entry name" value="DNA-binding transcriptional regulator NtrC"/>
    <property type="match status" value="1"/>
</dbReference>
<dbReference type="CDD" id="cd00009">
    <property type="entry name" value="AAA"/>
    <property type="match status" value="1"/>
</dbReference>